<name>A0A9N8ERZ5_9STRA</name>
<protein>
    <submittedName>
        <fullName evidence="1">Uncharacterized protein</fullName>
    </submittedName>
</protein>
<dbReference type="AlphaFoldDB" id="A0A9N8ERZ5"/>
<evidence type="ECO:0000313" key="2">
    <source>
        <dbReference type="Proteomes" id="UP001153069"/>
    </source>
</evidence>
<evidence type="ECO:0000313" key="1">
    <source>
        <dbReference type="EMBL" id="CAB9524284.1"/>
    </source>
</evidence>
<gene>
    <name evidence="1" type="ORF">SEMRO_1516_G279150.1</name>
</gene>
<organism evidence="1 2">
    <name type="scientific">Seminavis robusta</name>
    <dbReference type="NCBI Taxonomy" id="568900"/>
    <lineage>
        <taxon>Eukaryota</taxon>
        <taxon>Sar</taxon>
        <taxon>Stramenopiles</taxon>
        <taxon>Ochrophyta</taxon>
        <taxon>Bacillariophyta</taxon>
        <taxon>Bacillariophyceae</taxon>
        <taxon>Bacillariophycidae</taxon>
        <taxon>Naviculales</taxon>
        <taxon>Naviculaceae</taxon>
        <taxon>Seminavis</taxon>
    </lineage>
</organism>
<accession>A0A9N8ERZ5</accession>
<sequence>MENLNLLNNALSGTLPQLMCSIAPISIRVDCNVNCTCAECSCLHEVVVEGTLEFGLFDGATIRPPTGPEIGSLMDQTSLFYTELLSGADEEFPSYASIEDEFVGFRFEETADLPYQIDADVTAKFRSEDRITLPSTLDAFDFMQAANYQDYIQNYVWNTTPQGGIFFDTQRSSFNASGA</sequence>
<keyword evidence="2" id="KW-1185">Reference proteome</keyword>
<proteinExistence type="predicted"/>
<dbReference type="Proteomes" id="UP001153069">
    <property type="component" value="Unassembled WGS sequence"/>
</dbReference>
<reference evidence="1" key="1">
    <citation type="submission" date="2020-06" db="EMBL/GenBank/DDBJ databases">
        <authorList>
            <consortium name="Plant Systems Biology data submission"/>
        </authorList>
    </citation>
    <scope>NUCLEOTIDE SEQUENCE</scope>
    <source>
        <strain evidence="1">D6</strain>
    </source>
</reference>
<comment type="caution">
    <text evidence="1">The sequence shown here is derived from an EMBL/GenBank/DDBJ whole genome shotgun (WGS) entry which is preliminary data.</text>
</comment>
<dbReference type="EMBL" id="CAICTM010001514">
    <property type="protein sequence ID" value="CAB9524284.1"/>
    <property type="molecule type" value="Genomic_DNA"/>
</dbReference>